<gene>
    <name evidence="1" type="ORF">A6F49_17095</name>
</gene>
<dbReference type="AlphaFoldDB" id="A0A1B7LWW6"/>
<keyword evidence="2" id="KW-1185">Reference proteome</keyword>
<evidence type="ECO:0000313" key="1">
    <source>
        <dbReference type="EMBL" id="OAV59547.1"/>
    </source>
</evidence>
<protein>
    <submittedName>
        <fullName evidence="1">Uncharacterized protein</fullName>
    </submittedName>
</protein>
<dbReference type="STRING" id="1837282.A6F49_17095"/>
<reference evidence="1 2" key="1">
    <citation type="submission" date="2016-04" db="EMBL/GenBank/DDBJ databases">
        <title>First whole genome shotgun sequence of the bacterium Enteractinococcus sp. strain UASWS1574.</title>
        <authorList>
            <person name="Crovadore J."/>
            <person name="Chablais R."/>
            <person name="Lefort F."/>
        </authorList>
    </citation>
    <scope>NUCLEOTIDE SEQUENCE [LARGE SCALE GENOMIC DNA]</scope>
    <source>
        <strain evidence="1 2">UASWS1574</strain>
    </source>
</reference>
<dbReference type="Proteomes" id="UP000078292">
    <property type="component" value="Unassembled WGS sequence"/>
</dbReference>
<comment type="caution">
    <text evidence="1">The sequence shown here is derived from an EMBL/GenBank/DDBJ whole genome shotgun (WGS) entry which is preliminary data.</text>
</comment>
<accession>A0A1B7LWW6</accession>
<proteinExistence type="predicted"/>
<dbReference type="EMBL" id="LXEY01000022">
    <property type="protein sequence ID" value="OAV59547.1"/>
    <property type="molecule type" value="Genomic_DNA"/>
</dbReference>
<name>A0A1B7LWW6_9MICC</name>
<sequence length="144" mass="16681">MTRINIYCDQGHSRWHIATMRKGGADGHPKIWMQDTKSSHRRRLERFRTGDTSLPDDQPVNYKRIRDGKEVAPAAPSESPAVYEHVTYTFKCEHCVNLRRHSTVTRRAERLAPILDLLLQAGLREVSLDQLARGIGEYDRERRS</sequence>
<organism evidence="1 2">
    <name type="scientific">Enteractinococcus helveticum</name>
    <dbReference type="NCBI Taxonomy" id="1837282"/>
    <lineage>
        <taxon>Bacteria</taxon>
        <taxon>Bacillati</taxon>
        <taxon>Actinomycetota</taxon>
        <taxon>Actinomycetes</taxon>
        <taxon>Micrococcales</taxon>
        <taxon>Micrococcaceae</taxon>
    </lineage>
</organism>
<evidence type="ECO:0000313" key="2">
    <source>
        <dbReference type="Proteomes" id="UP000078292"/>
    </source>
</evidence>